<accession>A0A9D2G8Y2</accession>
<evidence type="ECO:0000313" key="2">
    <source>
        <dbReference type="Proteomes" id="UP000824116"/>
    </source>
</evidence>
<name>A0A9D2G8Y2_9FIRM</name>
<reference evidence="1" key="1">
    <citation type="journal article" date="2021" name="PeerJ">
        <title>Extensive microbial diversity within the chicken gut microbiome revealed by metagenomics and culture.</title>
        <authorList>
            <person name="Gilroy R."/>
            <person name="Ravi A."/>
            <person name="Getino M."/>
            <person name="Pursley I."/>
            <person name="Horton D.L."/>
            <person name="Alikhan N.F."/>
            <person name="Baker D."/>
            <person name="Gharbi K."/>
            <person name="Hall N."/>
            <person name="Watson M."/>
            <person name="Adriaenssens E.M."/>
            <person name="Foster-Nyarko E."/>
            <person name="Jarju S."/>
            <person name="Secka A."/>
            <person name="Antonio M."/>
            <person name="Oren A."/>
            <person name="Chaudhuri R.R."/>
            <person name="La Ragione R."/>
            <person name="Hildebrand F."/>
            <person name="Pallen M.J."/>
        </authorList>
    </citation>
    <scope>NUCLEOTIDE SEQUENCE</scope>
    <source>
        <strain evidence="1">CHK196-3914</strain>
    </source>
</reference>
<comment type="caution">
    <text evidence="1">The sequence shown here is derived from an EMBL/GenBank/DDBJ whole genome shotgun (WGS) entry which is preliminary data.</text>
</comment>
<protein>
    <submittedName>
        <fullName evidence="1">Uncharacterized protein</fullName>
    </submittedName>
</protein>
<reference evidence="1" key="2">
    <citation type="submission" date="2021-04" db="EMBL/GenBank/DDBJ databases">
        <authorList>
            <person name="Gilroy R."/>
        </authorList>
    </citation>
    <scope>NUCLEOTIDE SEQUENCE</scope>
    <source>
        <strain evidence="1">CHK196-3914</strain>
    </source>
</reference>
<sequence>MTEKKKRILIAAAVLAVLAAAAFAGIRLYMNRFDPVEYVQAVLDASYKKQTEAYAEITGTSEEEAQQIFEDNLDTTMEQFESSPMPEDLKPKYRDLFARLAEHVSYTVGEAVREEDGSYSVPVKVKPLTLFTDTYETFRQKAQEYAEQVTDSVMDGGAMPTDEEMQVQVYEIYYEVLSEGINEGMMYGEAKDVTLHVKKNDGGDYEIDDGDMKTLDGLLIEDTGEES</sequence>
<dbReference type="AlphaFoldDB" id="A0A9D2G8Y2"/>
<organism evidence="1 2">
    <name type="scientific">Candidatus Mediterraneibacter stercoravium</name>
    <dbReference type="NCBI Taxonomy" id="2838685"/>
    <lineage>
        <taxon>Bacteria</taxon>
        <taxon>Bacillati</taxon>
        <taxon>Bacillota</taxon>
        <taxon>Clostridia</taxon>
        <taxon>Lachnospirales</taxon>
        <taxon>Lachnospiraceae</taxon>
        <taxon>Mediterraneibacter</taxon>
    </lineage>
</organism>
<evidence type="ECO:0000313" key="1">
    <source>
        <dbReference type="EMBL" id="HIZ74380.1"/>
    </source>
</evidence>
<dbReference type="EMBL" id="DXAY01000094">
    <property type="protein sequence ID" value="HIZ74380.1"/>
    <property type="molecule type" value="Genomic_DNA"/>
</dbReference>
<proteinExistence type="predicted"/>
<dbReference type="Proteomes" id="UP000824116">
    <property type="component" value="Unassembled WGS sequence"/>
</dbReference>
<gene>
    <name evidence="1" type="ORF">H9723_03940</name>
</gene>